<feature type="compositionally biased region" description="Polar residues" evidence="1">
    <location>
        <begin position="472"/>
        <end position="484"/>
    </location>
</feature>
<proteinExistence type="predicted"/>
<organism evidence="3 4">
    <name type="scientific">Pelobates cultripes</name>
    <name type="common">Western spadefoot toad</name>
    <dbReference type="NCBI Taxonomy" id="61616"/>
    <lineage>
        <taxon>Eukaryota</taxon>
        <taxon>Metazoa</taxon>
        <taxon>Chordata</taxon>
        <taxon>Craniata</taxon>
        <taxon>Vertebrata</taxon>
        <taxon>Euteleostomi</taxon>
        <taxon>Amphibia</taxon>
        <taxon>Batrachia</taxon>
        <taxon>Anura</taxon>
        <taxon>Pelobatoidea</taxon>
        <taxon>Pelobatidae</taxon>
        <taxon>Pelobates</taxon>
    </lineage>
</organism>
<feature type="compositionally biased region" description="Low complexity" evidence="1">
    <location>
        <begin position="206"/>
        <end position="215"/>
    </location>
</feature>
<feature type="region of interest" description="Disordered" evidence="1">
    <location>
        <begin position="143"/>
        <end position="170"/>
    </location>
</feature>
<evidence type="ECO:0000256" key="1">
    <source>
        <dbReference type="SAM" id="MobiDB-lite"/>
    </source>
</evidence>
<dbReference type="AlphaFoldDB" id="A0AAD1WQ43"/>
<feature type="compositionally biased region" description="Polar residues" evidence="1">
    <location>
        <begin position="241"/>
        <end position="253"/>
    </location>
</feature>
<dbReference type="PANTHER" id="PTHR15724">
    <property type="entry name" value="PROTEIN PHOSPHATASE 1 REGULATORY SUBUNIT 26"/>
    <property type="match status" value="1"/>
</dbReference>
<feature type="region of interest" description="Disordered" evidence="1">
    <location>
        <begin position="382"/>
        <end position="414"/>
    </location>
</feature>
<accession>A0AAD1WQ43</accession>
<reference evidence="3" key="1">
    <citation type="submission" date="2022-03" db="EMBL/GenBank/DDBJ databases">
        <authorList>
            <person name="Alioto T."/>
            <person name="Alioto T."/>
            <person name="Gomez Garrido J."/>
        </authorList>
    </citation>
    <scope>NUCLEOTIDE SEQUENCE</scope>
</reference>
<name>A0AAD1WQ43_PELCU</name>
<feature type="compositionally biased region" description="Basic and acidic residues" evidence="1">
    <location>
        <begin position="158"/>
        <end position="170"/>
    </location>
</feature>
<feature type="domain" description="Protein phosphatase 1 regulatory subunit 26 N-terminal" evidence="2">
    <location>
        <begin position="24"/>
        <end position="820"/>
    </location>
</feature>
<feature type="compositionally biased region" description="Basic and acidic residues" evidence="1">
    <location>
        <begin position="521"/>
        <end position="536"/>
    </location>
</feature>
<evidence type="ECO:0000259" key="2">
    <source>
        <dbReference type="Pfam" id="PF15740"/>
    </source>
</evidence>
<feature type="region of interest" description="Disordered" evidence="1">
    <location>
        <begin position="1107"/>
        <end position="1138"/>
    </location>
</feature>
<feature type="region of interest" description="Disordered" evidence="1">
    <location>
        <begin position="199"/>
        <end position="220"/>
    </location>
</feature>
<dbReference type="EMBL" id="OW240920">
    <property type="protein sequence ID" value="CAH2316708.1"/>
    <property type="molecule type" value="Genomic_DNA"/>
</dbReference>
<dbReference type="GO" id="GO:0004864">
    <property type="term" value="F:protein phosphatase inhibitor activity"/>
    <property type="evidence" value="ECO:0007669"/>
    <property type="project" value="InterPro"/>
</dbReference>
<feature type="compositionally biased region" description="Acidic residues" evidence="1">
    <location>
        <begin position="489"/>
        <end position="498"/>
    </location>
</feature>
<dbReference type="Pfam" id="PF15740">
    <property type="entry name" value="PPP1R26_N"/>
    <property type="match status" value="1"/>
</dbReference>
<feature type="region of interest" description="Disordered" evidence="1">
    <location>
        <begin position="472"/>
        <end position="498"/>
    </location>
</feature>
<feature type="region of interest" description="Disordered" evidence="1">
    <location>
        <begin position="510"/>
        <end position="544"/>
    </location>
</feature>
<evidence type="ECO:0000313" key="4">
    <source>
        <dbReference type="Proteomes" id="UP001295444"/>
    </source>
</evidence>
<dbReference type="PANTHER" id="PTHR15724:SF0">
    <property type="entry name" value="PROTEIN PHOSPHATASE 1 REGULATORY SUBUNIT 26"/>
    <property type="match status" value="1"/>
</dbReference>
<evidence type="ECO:0000313" key="3">
    <source>
        <dbReference type="EMBL" id="CAH2316708.1"/>
    </source>
</evidence>
<dbReference type="InterPro" id="IPR026130">
    <property type="entry name" value="PPP1R26"/>
</dbReference>
<dbReference type="InterPro" id="IPR031474">
    <property type="entry name" value="PPP1R26_N"/>
</dbReference>
<keyword evidence="4" id="KW-1185">Reference proteome</keyword>
<protein>
    <recommendedName>
        <fullName evidence="2">Protein phosphatase 1 regulatory subunit 26 N-terminal domain-containing protein</fullName>
    </recommendedName>
</protein>
<feature type="region of interest" description="Disordered" evidence="1">
    <location>
        <begin position="241"/>
        <end position="288"/>
    </location>
</feature>
<sequence>MGGTWAPGCEHVLKRLNWRPCVTATCRLPVCFSESEEDNSGTSITAQVQSIINNLQSDESSLDVTGDYECIMQKNRKGEIHIDRGLTSNTSVFKGHARESATLVVPAQFKDNKEENSGCGPLILESDSDDSVDRDIEEAIQEYLKNKGTVDDPSNTENAKKPVTTEKERDLLTVSQKNVPSHTCPDKMETTNEIFDGFKQHDRPRSASPDSVSSDDSFEQSIKQEIEQFLQDKKQQNIANETGAGNKSVQNTTSIKPKSKSSKVSDKPCTKQGSREPAGNPITERVGTQLKSFKVNTDGSKNTCNRTQPKANVSRHNKNLTLQAKESVQSINKELSDSSSDDGIEEAIQLYQLEKSRQENNLKVPLIVTPERVKTKPQLNLNCSPAADKINVPDDSRKTENRKRKMPVVKPTASQDITSYQTVISKKPFSVSDERNPICATGSQATCRAETSAELMCAEAILDISKAILPSQPESNFTANSTSQRESDSDSAVDSDDSIEQEIRTFLARKAEAEGSNTSSVKHELSVTLSKPEHETQPSVSKTKLSLTNKRKMHENKFTQEQMINISEKTTSTSNFHSRTELGKFLHPSDTVENSCMRTGTYVVGRAKPPCPSEPGIASGHHNLDFKNVESFSGFLRSPGKINPEERDNYSGDESSSLDSDEDLDTAIKDLLKSKKKCKKRMKESRSPCKKKVRFGESPCKLANTLDSDQRDDCSAKLSVNKSCFLSSNSTKDHTLRKIKSNLKVKEDKKEKVANSGTNLLTSTVVGNNSEHKLTCASVKTETEAKQCALSQAQDSSSVDSDDSIEQEIRKFLAERARESAELIAAQKGSCISNPGLNEVKGTPTVKQEVPSSAVTEACLEPTANYPSIVTANPQPAVTHRLSDCKQSISPVGQLRHRPADVAMGSSPMPRKDCLRVKQECCAAQDNVITQSDDHLQTPPGRVVIKTEINGSQGKSHLPVSGNFVAGLKYISGNDKQLVLNVGNTGPTKLTSNFYKPGQHIAKQTSCQAMPKKGLLLEKAKVVQASVSPKSPLVRPGLYLLTTQVCKENSALCLPINTSQYETGVNLMSLQYCHGQVATHLSPAAGELCVQQPKSGEIRKQTTHKAGEIPTLDPQAPVTESRPSHANEAALEAGSGRHVEEGKERLSSFFSTRIDPGMTIDPYIMLSAEQICNQFGLRRHCRRNTEKVYNKL</sequence>
<dbReference type="Proteomes" id="UP001295444">
    <property type="component" value="Chromosome 09"/>
</dbReference>
<gene>
    <name evidence="3" type="ORF">PECUL_23A034844</name>
</gene>
<feature type="region of interest" description="Disordered" evidence="1">
    <location>
        <begin position="636"/>
        <end position="662"/>
    </location>
</feature>